<dbReference type="InterPro" id="IPR038732">
    <property type="entry name" value="HpyO/CreE_NAD-binding"/>
</dbReference>
<dbReference type="RefSeq" id="WP_344682589.1">
    <property type="nucleotide sequence ID" value="NZ_BAAAVT010000008.1"/>
</dbReference>
<name>A0ABP6LVP4_9MICC</name>
<dbReference type="Pfam" id="PF13454">
    <property type="entry name" value="NAD_binding_9"/>
    <property type="match status" value="1"/>
</dbReference>
<dbReference type="InterPro" id="IPR036188">
    <property type="entry name" value="FAD/NAD-bd_sf"/>
</dbReference>
<sequence length="656" mass="70448">MSEVQGQAAATMELVIAVVGAGPRGTSFLERLLAHLDHIPDPVPELRIVVLDPAAHGPGRVWDPDQSPLYLMNTPASYPTVAPAGETQQGLAPSEVSQSFAQWRRERSGETGDADYPTRADYGQYLADLHERTMGLLSARDGVTVESRRSQVIGLRQVGGSQHGGDDAVDQRYCLSCDDGTELTADAVVLALGHVPARLSDSAQHLADVAVDLGLHYSPPAIPTDVDVDAIPAGEAVLVRGMGLNFFDLMIQATAGRGGRFRHLPDNPPGRRLEYHPSGEEPHLIAGSRRGAPYRAKTTAAGFVPAGIRLVHFTEQAVEEAERRHDVLDFAAHLWPLIHRDVLRTYYRTLAAVSPELFPARPEVFLDEFDRLLEDPGVGEQVLAVQGQHLLHEHAPDVLWFDIRSLGRPFDDVVFDSADHHRDHMLAYLEDDAASSAAGAASPVKMGIGALHAARMELKALISDGRVSTASQVADIEGWFESLVEGLASGPPLQRIEELAALTRAGVVDFLGPDPVYDVDRESRTFSAESPWVAAEPFRARWLIEAMMPANRVQLSRSPLVAGLLKDGLARAKELVDVSGTARAGKGFDVTETPHRLIDAAGHPLDGVYVLGLQLSSVQWGTAIAAESGGDPRSGARTLADADAAAGSILQTALGR</sequence>
<accession>A0ABP6LVP4</accession>
<feature type="domain" description="FAD-dependent urate hydroxylase HpyO/Asp monooxygenase CreE-like FAD/NAD(P)-binding" evidence="1">
    <location>
        <begin position="17"/>
        <end position="194"/>
    </location>
</feature>
<dbReference type="SUPFAM" id="SSF51905">
    <property type="entry name" value="FAD/NAD(P)-binding domain"/>
    <property type="match status" value="1"/>
</dbReference>
<dbReference type="InterPro" id="IPR052189">
    <property type="entry name" value="L-asp_N-monooxygenase_NS-form"/>
</dbReference>
<reference evidence="3" key="1">
    <citation type="journal article" date="2019" name="Int. J. Syst. Evol. Microbiol.">
        <title>The Global Catalogue of Microorganisms (GCM) 10K type strain sequencing project: providing services to taxonomists for standard genome sequencing and annotation.</title>
        <authorList>
            <consortium name="The Broad Institute Genomics Platform"/>
            <consortium name="The Broad Institute Genome Sequencing Center for Infectious Disease"/>
            <person name="Wu L."/>
            <person name="Ma J."/>
        </authorList>
    </citation>
    <scope>NUCLEOTIDE SEQUENCE [LARGE SCALE GENOMIC DNA]</scope>
    <source>
        <strain evidence="3">JCM 14309</strain>
    </source>
</reference>
<dbReference type="EMBL" id="BAAAVT010000008">
    <property type="protein sequence ID" value="GAA3062147.1"/>
    <property type="molecule type" value="Genomic_DNA"/>
</dbReference>
<organism evidence="2 3">
    <name type="scientific">Nesterenkonia aethiopica</name>
    <dbReference type="NCBI Taxonomy" id="269144"/>
    <lineage>
        <taxon>Bacteria</taxon>
        <taxon>Bacillati</taxon>
        <taxon>Actinomycetota</taxon>
        <taxon>Actinomycetes</taxon>
        <taxon>Micrococcales</taxon>
        <taxon>Micrococcaceae</taxon>
        <taxon>Nesterenkonia</taxon>
    </lineage>
</organism>
<proteinExistence type="predicted"/>
<evidence type="ECO:0000313" key="3">
    <source>
        <dbReference type="Proteomes" id="UP001500236"/>
    </source>
</evidence>
<dbReference type="Proteomes" id="UP001500236">
    <property type="component" value="Unassembled WGS sequence"/>
</dbReference>
<evidence type="ECO:0000313" key="2">
    <source>
        <dbReference type="EMBL" id="GAA3062147.1"/>
    </source>
</evidence>
<evidence type="ECO:0000259" key="1">
    <source>
        <dbReference type="Pfam" id="PF13454"/>
    </source>
</evidence>
<dbReference type="Gene3D" id="3.50.50.60">
    <property type="entry name" value="FAD/NAD(P)-binding domain"/>
    <property type="match status" value="1"/>
</dbReference>
<dbReference type="PANTHER" id="PTHR40254:SF1">
    <property type="entry name" value="BLR0577 PROTEIN"/>
    <property type="match status" value="1"/>
</dbReference>
<keyword evidence="3" id="KW-1185">Reference proteome</keyword>
<dbReference type="PANTHER" id="PTHR40254">
    <property type="entry name" value="BLR0577 PROTEIN"/>
    <property type="match status" value="1"/>
</dbReference>
<gene>
    <name evidence="2" type="ORF">GCM10010529_14410</name>
</gene>
<comment type="caution">
    <text evidence="2">The sequence shown here is derived from an EMBL/GenBank/DDBJ whole genome shotgun (WGS) entry which is preliminary data.</text>
</comment>
<protein>
    <submittedName>
        <fullName evidence="2">FAD/NAD(P)-binding protein</fullName>
    </submittedName>
</protein>